<comment type="caution">
    <text evidence="1">The sequence shown here is derived from an EMBL/GenBank/DDBJ whole genome shotgun (WGS) entry which is preliminary data.</text>
</comment>
<proteinExistence type="predicted"/>
<gene>
    <name evidence="1" type="ORF">L2E82_41725</name>
</gene>
<dbReference type="EMBL" id="CM042016">
    <property type="protein sequence ID" value="KAI3698291.1"/>
    <property type="molecule type" value="Genomic_DNA"/>
</dbReference>
<dbReference type="Proteomes" id="UP001055811">
    <property type="component" value="Linkage Group LG08"/>
</dbReference>
<reference evidence="1 2" key="2">
    <citation type="journal article" date="2022" name="Mol. Ecol. Resour.">
        <title>The genomes of chicory, endive, great burdock and yacon provide insights into Asteraceae paleo-polyploidization history and plant inulin production.</title>
        <authorList>
            <person name="Fan W."/>
            <person name="Wang S."/>
            <person name="Wang H."/>
            <person name="Wang A."/>
            <person name="Jiang F."/>
            <person name="Liu H."/>
            <person name="Zhao H."/>
            <person name="Xu D."/>
            <person name="Zhang Y."/>
        </authorList>
    </citation>
    <scope>NUCLEOTIDE SEQUENCE [LARGE SCALE GENOMIC DNA]</scope>
    <source>
        <strain evidence="2">cv. Punajuju</strain>
        <tissue evidence="1">Leaves</tissue>
    </source>
</reference>
<keyword evidence="2" id="KW-1185">Reference proteome</keyword>
<organism evidence="1 2">
    <name type="scientific">Cichorium intybus</name>
    <name type="common">Chicory</name>
    <dbReference type="NCBI Taxonomy" id="13427"/>
    <lineage>
        <taxon>Eukaryota</taxon>
        <taxon>Viridiplantae</taxon>
        <taxon>Streptophyta</taxon>
        <taxon>Embryophyta</taxon>
        <taxon>Tracheophyta</taxon>
        <taxon>Spermatophyta</taxon>
        <taxon>Magnoliopsida</taxon>
        <taxon>eudicotyledons</taxon>
        <taxon>Gunneridae</taxon>
        <taxon>Pentapetalae</taxon>
        <taxon>asterids</taxon>
        <taxon>campanulids</taxon>
        <taxon>Asterales</taxon>
        <taxon>Asteraceae</taxon>
        <taxon>Cichorioideae</taxon>
        <taxon>Cichorieae</taxon>
        <taxon>Cichoriinae</taxon>
        <taxon>Cichorium</taxon>
    </lineage>
</organism>
<name>A0ACB8ZLS3_CICIN</name>
<evidence type="ECO:0000313" key="2">
    <source>
        <dbReference type="Proteomes" id="UP001055811"/>
    </source>
</evidence>
<reference evidence="2" key="1">
    <citation type="journal article" date="2022" name="Mol. Ecol. Resour.">
        <title>The genomes of chicory, endive, great burdock and yacon provide insights into Asteraceae palaeo-polyploidization history and plant inulin production.</title>
        <authorList>
            <person name="Fan W."/>
            <person name="Wang S."/>
            <person name="Wang H."/>
            <person name="Wang A."/>
            <person name="Jiang F."/>
            <person name="Liu H."/>
            <person name="Zhao H."/>
            <person name="Xu D."/>
            <person name="Zhang Y."/>
        </authorList>
    </citation>
    <scope>NUCLEOTIDE SEQUENCE [LARGE SCALE GENOMIC DNA]</scope>
    <source>
        <strain evidence="2">cv. Punajuju</strain>
    </source>
</reference>
<sequence>MAASSSSSTSFSSRQKDDLQLKHPCGCGLPSRLKTSRTPANPGRKFRVCPNSLKEKGPKCDFWEWADAETQEIKRDKEDTEDSIKGTEDSSKKDEIGIFNLMLKMSALEHEINICNMKMEEEKLTVRQELEKLNSKIFTQKIVIVVMFLLLAYNVL</sequence>
<accession>A0ACB8ZLS3</accession>
<evidence type="ECO:0000313" key="1">
    <source>
        <dbReference type="EMBL" id="KAI3698291.1"/>
    </source>
</evidence>
<protein>
    <submittedName>
        <fullName evidence="1">Uncharacterized protein</fullName>
    </submittedName>
</protein>